<dbReference type="AlphaFoldDB" id="A0A8H3LVU0"/>
<comment type="caution">
    <text evidence="6">The sequence shown here is derived from an EMBL/GenBank/DDBJ whole genome shotgun (WGS) entry which is preliminary data.</text>
</comment>
<dbReference type="GO" id="GO:0000124">
    <property type="term" value="C:SAGA complex"/>
    <property type="evidence" value="ECO:0007669"/>
    <property type="project" value="UniProtKB-ARBA"/>
</dbReference>
<name>A0A8H3LVU0_9GLOM</name>
<dbReference type="GO" id="GO:0006357">
    <property type="term" value="P:regulation of transcription by RNA polymerase II"/>
    <property type="evidence" value="ECO:0007669"/>
    <property type="project" value="TreeGrafter"/>
</dbReference>
<evidence type="ECO:0000256" key="2">
    <source>
        <dbReference type="ARBA" id="ARBA00023015"/>
    </source>
</evidence>
<dbReference type="GO" id="GO:0003713">
    <property type="term" value="F:transcription coactivator activity"/>
    <property type="evidence" value="ECO:0007669"/>
    <property type="project" value="TreeGrafter"/>
</dbReference>
<keyword evidence="4" id="KW-0539">Nucleus</keyword>
<evidence type="ECO:0000313" key="6">
    <source>
        <dbReference type="EMBL" id="GES93872.1"/>
    </source>
</evidence>
<dbReference type="OrthoDB" id="10264870at2759"/>
<dbReference type="PANTHER" id="PTHR21277">
    <property type="entry name" value="TRANSCRIPTIONAL ADAPTER 1"/>
    <property type="match status" value="1"/>
</dbReference>
<reference evidence="6" key="1">
    <citation type="submission" date="2019-10" db="EMBL/GenBank/DDBJ databases">
        <title>Conservation and host-specific expression of non-tandemly repeated heterogenous ribosome RNA gene in arbuscular mycorrhizal fungi.</title>
        <authorList>
            <person name="Maeda T."/>
            <person name="Kobayashi Y."/>
            <person name="Nakagawa T."/>
            <person name="Ezawa T."/>
            <person name="Yamaguchi K."/>
            <person name="Bino T."/>
            <person name="Nishimoto Y."/>
            <person name="Shigenobu S."/>
            <person name="Kawaguchi M."/>
        </authorList>
    </citation>
    <scope>NUCLEOTIDE SEQUENCE</scope>
    <source>
        <strain evidence="6">HR1</strain>
    </source>
</reference>
<proteinExistence type="predicted"/>
<evidence type="ECO:0000313" key="7">
    <source>
        <dbReference type="Proteomes" id="UP000615446"/>
    </source>
</evidence>
<dbReference type="PANTHER" id="PTHR21277:SF5">
    <property type="entry name" value="TRANSCRIPTIONAL ADAPTER 1"/>
    <property type="match status" value="1"/>
</dbReference>
<dbReference type="GO" id="GO:0005634">
    <property type="term" value="C:nucleus"/>
    <property type="evidence" value="ECO:0007669"/>
    <property type="project" value="UniProtKB-SubCell"/>
</dbReference>
<protein>
    <submittedName>
        <fullName evidence="6">Transcriptional regulator of RNA polII, SAGA, subunit-domain-containing protein</fullName>
    </submittedName>
</protein>
<keyword evidence="3" id="KW-0804">Transcription</keyword>
<feature type="compositionally biased region" description="Polar residues" evidence="5">
    <location>
        <begin position="8"/>
        <end position="20"/>
    </location>
</feature>
<evidence type="ECO:0000256" key="5">
    <source>
        <dbReference type="SAM" id="MobiDB-lite"/>
    </source>
</evidence>
<dbReference type="EMBL" id="BLAL01000229">
    <property type="protein sequence ID" value="GES93872.1"/>
    <property type="molecule type" value="Genomic_DNA"/>
</dbReference>
<dbReference type="CDD" id="cd22933">
    <property type="entry name" value="HFD_HFI1"/>
    <property type="match status" value="1"/>
</dbReference>
<dbReference type="InterPro" id="IPR024738">
    <property type="entry name" value="Hfi1/Tada1"/>
</dbReference>
<feature type="region of interest" description="Disordered" evidence="5">
    <location>
        <begin position="132"/>
        <end position="159"/>
    </location>
</feature>
<dbReference type="Proteomes" id="UP000615446">
    <property type="component" value="Unassembled WGS sequence"/>
</dbReference>
<sequence length="392" mass="44244">MQIPKGMSGTTQAGPSNSQKGKAKLVSSPKPTPTNNRRNGDSQTLLPDVDERFKRVTYLSNGRIDTYQIKSKLTEYLGNNSSTYWGALKRLIYCKIRRIDFDNIVRPLFDREHLDLHNMLLFGILRNCLYKEGPPPQPETQSKKRGRDGDEESSGISAPDAKRKRLKEIIMGLPRDERERIKDIAKNRQQEAYTSAPLPPPRQERLPRYEAEDGVFRPQADDTHVLTCVEQKALPDHRALLGRLTEIAHANELQSVSEDCVQLMNYALESHLKNILGNCIQKTRSGGSALGARGGLTKIGRAYQERTTITGQDLAFSLDMSPHILVEPSLARERLTSVVLNDSEVAVEVGVKAMDGYLPALYIFEKNLIKVMYINKFGYSFVTKKRLLLLNY</sequence>
<accession>A0A8H3LVU0</accession>
<feature type="region of interest" description="Disordered" evidence="5">
    <location>
        <begin position="1"/>
        <end position="47"/>
    </location>
</feature>
<keyword evidence="2" id="KW-0805">Transcription regulation</keyword>
<dbReference type="Pfam" id="PF12767">
    <property type="entry name" value="SAGA-Tad1"/>
    <property type="match status" value="1"/>
</dbReference>
<evidence type="ECO:0000256" key="4">
    <source>
        <dbReference type="ARBA" id="ARBA00023242"/>
    </source>
</evidence>
<comment type="subcellular location">
    <subcellularLocation>
        <location evidence="1">Nucleus</location>
    </subcellularLocation>
</comment>
<organism evidence="6 7">
    <name type="scientific">Rhizophagus clarus</name>
    <dbReference type="NCBI Taxonomy" id="94130"/>
    <lineage>
        <taxon>Eukaryota</taxon>
        <taxon>Fungi</taxon>
        <taxon>Fungi incertae sedis</taxon>
        <taxon>Mucoromycota</taxon>
        <taxon>Glomeromycotina</taxon>
        <taxon>Glomeromycetes</taxon>
        <taxon>Glomerales</taxon>
        <taxon>Glomeraceae</taxon>
        <taxon>Rhizophagus</taxon>
    </lineage>
</organism>
<feature type="compositionally biased region" description="Polar residues" evidence="5">
    <location>
        <begin position="33"/>
        <end position="45"/>
    </location>
</feature>
<evidence type="ECO:0000256" key="1">
    <source>
        <dbReference type="ARBA" id="ARBA00004123"/>
    </source>
</evidence>
<gene>
    <name evidence="6" type="ORF">RCL2_002061700</name>
</gene>
<evidence type="ECO:0000256" key="3">
    <source>
        <dbReference type="ARBA" id="ARBA00023163"/>
    </source>
</evidence>